<dbReference type="EMBL" id="VDHJ01000009">
    <property type="protein sequence ID" value="TNL96809.1"/>
    <property type="molecule type" value="Genomic_DNA"/>
</dbReference>
<dbReference type="RefSeq" id="WP_139465838.1">
    <property type="nucleotide sequence ID" value="NZ_VDHJ01000009.1"/>
</dbReference>
<sequence length="291" mass="29714">MHILHVIGRSIGQIYFLPNAMSGWLMLGAVLLWSPPAAAFLLLGVLTQNACAYVLRAPAEDVHQGVYGFNGALVGIAAYLLAGFGVRGALCAILGSAVCAGLQYWLVPVLARINLPGMTAPFCLVASVFSLFPASWGMPAESAAVGGVAGIMRGALTSFSQVMLAGAPLTAAIIVAALALGSVRLLIFGAGGAAVGIVGGLAITAGSVSEGLTGYCAVLAAMALGVALPVASNRRTRILTAAGAALLSVVILAVFHSLHWAAFTWPFVLSVWIVVGVHGWLGQATSQRRRL</sequence>
<keyword evidence="9" id="KW-1185">Reference proteome</keyword>
<evidence type="ECO:0000256" key="1">
    <source>
        <dbReference type="ARBA" id="ARBA00004651"/>
    </source>
</evidence>
<dbReference type="PANTHER" id="PTHR10464">
    <property type="entry name" value="UREA TRANSPORTER"/>
    <property type="match status" value="1"/>
</dbReference>
<keyword evidence="4 7" id="KW-0812">Transmembrane</keyword>
<evidence type="ECO:0000256" key="5">
    <source>
        <dbReference type="ARBA" id="ARBA00022989"/>
    </source>
</evidence>
<organism evidence="8 9">
    <name type="scientific">Corynebacterium tapiri</name>
    <dbReference type="NCBI Taxonomy" id="1448266"/>
    <lineage>
        <taxon>Bacteria</taxon>
        <taxon>Bacillati</taxon>
        <taxon>Actinomycetota</taxon>
        <taxon>Actinomycetes</taxon>
        <taxon>Mycobacteriales</taxon>
        <taxon>Corynebacteriaceae</taxon>
        <taxon>Corynebacterium</taxon>
    </lineage>
</organism>
<evidence type="ECO:0000313" key="8">
    <source>
        <dbReference type="EMBL" id="TNL96809.1"/>
    </source>
</evidence>
<accession>A0A5C4U3W6</accession>
<dbReference type="InterPro" id="IPR029020">
    <property type="entry name" value="Ammonium/urea_transptr"/>
</dbReference>
<reference evidence="8 9" key="1">
    <citation type="submission" date="2019-06" db="EMBL/GenBank/DDBJ databases">
        <authorList>
            <person name="Li J."/>
        </authorList>
    </citation>
    <scope>NUCLEOTIDE SEQUENCE [LARGE SCALE GENOMIC DNA]</scope>
    <source>
        <strain evidence="8 9">LMG 28165</strain>
    </source>
</reference>
<proteinExistence type="inferred from homology"/>
<dbReference type="Proteomes" id="UP000312032">
    <property type="component" value="Unassembled WGS sequence"/>
</dbReference>
<comment type="subcellular location">
    <subcellularLocation>
        <location evidence="1">Cell membrane</location>
        <topology evidence="1">Multi-pass membrane protein</topology>
    </subcellularLocation>
</comment>
<feature type="transmembrane region" description="Helical" evidence="7">
    <location>
        <begin position="158"/>
        <end position="178"/>
    </location>
</feature>
<dbReference type="GO" id="GO:0015204">
    <property type="term" value="F:urea transmembrane transporter activity"/>
    <property type="evidence" value="ECO:0007669"/>
    <property type="project" value="InterPro"/>
</dbReference>
<evidence type="ECO:0000256" key="3">
    <source>
        <dbReference type="ARBA" id="ARBA00022475"/>
    </source>
</evidence>
<feature type="transmembrane region" description="Helical" evidence="7">
    <location>
        <begin position="92"/>
        <end position="111"/>
    </location>
</feature>
<dbReference type="InterPro" id="IPR004937">
    <property type="entry name" value="Urea_transporter"/>
</dbReference>
<dbReference type="AlphaFoldDB" id="A0A5C4U3W6"/>
<gene>
    <name evidence="8" type="ORF">FHE74_07245</name>
</gene>
<evidence type="ECO:0000256" key="7">
    <source>
        <dbReference type="SAM" id="Phobius"/>
    </source>
</evidence>
<evidence type="ECO:0000256" key="2">
    <source>
        <dbReference type="ARBA" id="ARBA00005914"/>
    </source>
</evidence>
<feature type="transmembrane region" description="Helical" evidence="7">
    <location>
        <begin position="185"/>
        <end position="206"/>
    </location>
</feature>
<feature type="transmembrane region" description="Helical" evidence="7">
    <location>
        <begin position="238"/>
        <end position="256"/>
    </location>
</feature>
<feature type="transmembrane region" description="Helical" evidence="7">
    <location>
        <begin position="67"/>
        <end position="86"/>
    </location>
</feature>
<dbReference type="Gene3D" id="1.10.3430.10">
    <property type="entry name" value="Ammonium transporter AmtB like domains"/>
    <property type="match status" value="1"/>
</dbReference>
<name>A0A5C4U3W6_9CORY</name>
<protein>
    <submittedName>
        <fullName evidence="8">Urea transporter</fullName>
    </submittedName>
</protein>
<dbReference type="OrthoDB" id="4412139at2"/>
<dbReference type="PANTHER" id="PTHR10464:SF4">
    <property type="entry name" value="UREA TRANSPORTER"/>
    <property type="match status" value="1"/>
</dbReference>
<keyword evidence="5 7" id="KW-1133">Transmembrane helix</keyword>
<keyword evidence="3" id="KW-1003">Cell membrane</keyword>
<comment type="similarity">
    <text evidence="2">Belongs to the urea transporter family.</text>
</comment>
<evidence type="ECO:0000256" key="4">
    <source>
        <dbReference type="ARBA" id="ARBA00022692"/>
    </source>
</evidence>
<feature type="transmembrane region" description="Helical" evidence="7">
    <location>
        <begin position="262"/>
        <end position="281"/>
    </location>
</feature>
<dbReference type="GO" id="GO:0005886">
    <property type="term" value="C:plasma membrane"/>
    <property type="evidence" value="ECO:0007669"/>
    <property type="project" value="UniProtKB-SubCell"/>
</dbReference>
<feature type="transmembrane region" description="Helical" evidence="7">
    <location>
        <begin position="118"/>
        <end position="138"/>
    </location>
</feature>
<keyword evidence="6 7" id="KW-0472">Membrane</keyword>
<dbReference type="Pfam" id="PF03253">
    <property type="entry name" value="UT"/>
    <property type="match status" value="1"/>
</dbReference>
<feature type="transmembrane region" description="Helical" evidence="7">
    <location>
        <begin position="212"/>
        <end position="231"/>
    </location>
</feature>
<evidence type="ECO:0000313" key="9">
    <source>
        <dbReference type="Proteomes" id="UP000312032"/>
    </source>
</evidence>
<evidence type="ECO:0000256" key="6">
    <source>
        <dbReference type="ARBA" id="ARBA00023136"/>
    </source>
</evidence>
<comment type="caution">
    <text evidence="8">The sequence shown here is derived from an EMBL/GenBank/DDBJ whole genome shotgun (WGS) entry which is preliminary data.</text>
</comment>